<evidence type="ECO:0000313" key="1">
    <source>
        <dbReference type="EMBL" id="ARF09834.1"/>
    </source>
</evidence>
<proteinExistence type="predicted"/>
<sequence length="347" mass="37347">MGKVALLAVAAISARLDSRAHLGLVERLHALHACGMAVLAIPGSTFAEKVVCAEGEEILSLLTKVALWCRMAEVAVIAAHASAGPRRAERAHLFKTQEILPEPKQQTIAPIDLLLERCEFGNVTSLLGALSCFAQTTLGVLDAANETIENHAYLVIACIGFLDGLQHVLGKERVRMSALRHVASGTVLAIKCAQRLQCFAQIDQQRGKSLNAWQVAVERLNDEKRGLVRVAQHSGVCLLRQLNGDLLRSIISRLPRRLVFWQRNFSCLKERCQSFTFGRRFLVCRKACDLSPVAVVVSGRIHVSPADRGSGGGGGGSGGGGSGGVHCNPFLPKKSLLCLKLKDPSVN</sequence>
<gene>
    <name evidence="1" type="ORF">Indivirus_4_6</name>
</gene>
<name>A0A1V0SDW9_9VIRU</name>
<organism evidence="1">
    <name type="scientific">Indivirus ILV1</name>
    <dbReference type="NCBI Taxonomy" id="1977633"/>
    <lineage>
        <taxon>Viruses</taxon>
        <taxon>Varidnaviria</taxon>
        <taxon>Bamfordvirae</taxon>
        <taxon>Nucleocytoviricota</taxon>
        <taxon>Megaviricetes</taxon>
        <taxon>Imitervirales</taxon>
        <taxon>Mimiviridae</taxon>
        <taxon>Klosneuvirinae</taxon>
        <taxon>Indivirus</taxon>
    </lineage>
</organism>
<protein>
    <submittedName>
        <fullName evidence="1">Uncharacterized protein</fullName>
    </submittedName>
</protein>
<reference evidence="1" key="1">
    <citation type="journal article" date="2017" name="Science">
        <title>Giant viruses with an expanded complement of translation system components.</title>
        <authorList>
            <person name="Schulz F."/>
            <person name="Yutin N."/>
            <person name="Ivanova N.N."/>
            <person name="Ortega D.R."/>
            <person name="Lee T.K."/>
            <person name="Vierheilig J."/>
            <person name="Daims H."/>
            <person name="Horn M."/>
            <person name="Wagner M."/>
            <person name="Jensen G.J."/>
            <person name="Kyrpides N.C."/>
            <person name="Koonin E.V."/>
            <person name="Woyke T."/>
        </authorList>
    </citation>
    <scope>NUCLEOTIDE SEQUENCE</scope>
    <source>
        <strain evidence="1">ILV1</strain>
    </source>
</reference>
<dbReference type="EMBL" id="KY684088">
    <property type="protein sequence ID" value="ARF09834.1"/>
    <property type="molecule type" value="Genomic_DNA"/>
</dbReference>
<accession>A0A1V0SDW9</accession>